<sequence>MKLKLTHSILMYLNNANLLYLIIAIKDKRGIKIMIQSNTDIKQINRKNVLSYIYTQRSATQKSIKDTLQLSRSTIVQILKEFEDQKLILRGEVLESTGGRPATSLRFNPNSKIAIGIELLAEHYEIIALNLYGETIKFEKFISPYENTESYYTLVCKSAQLLIASVTNDPDRILGVGIVLQGLISTDGTQITYGKILDCTGLRIESFSHHLPYPCLFFHDAEAATADEMWQSSQLNNAIYIHIRSNMSGSIIVNRESLVGTELKSGVFEHMTIVPGGKPCYCGNRGCLDAYCSTNALFNKEETLESFFQMLRTGDINIKKRWLEYLHYLALAINNLHMFMDCPVILGGTIAKYLQGSDIKLLHQFVQNNTAFPTEREFIKVTCCPDSPISRGAALHFIKQYLRSLLGNNVTF</sequence>
<proteinExistence type="inferred from homology"/>
<dbReference type="SUPFAM" id="SSF46785">
    <property type="entry name" value="Winged helix' DNA-binding domain"/>
    <property type="match status" value="1"/>
</dbReference>
<dbReference type="AlphaFoldDB" id="A0A3R8JSK6"/>
<organism evidence="4 5">
    <name type="scientific">Schaedlerella arabinosiphila</name>
    <dbReference type="NCBI Taxonomy" id="2044587"/>
    <lineage>
        <taxon>Bacteria</taxon>
        <taxon>Bacillati</taxon>
        <taxon>Bacillota</taxon>
        <taxon>Clostridia</taxon>
        <taxon>Lachnospirales</taxon>
        <taxon>Lachnospiraceae</taxon>
        <taxon>Schaedlerella</taxon>
    </lineage>
</organism>
<dbReference type="Gene3D" id="3.30.420.40">
    <property type="match status" value="2"/>
</dbReference>
<comment type="caution">
    <text evidence="4">The sequence shown here is derived from an EMBL/GenBank/DDBJ whole genome shotgun (WGS) entry which is preliminary data.</text>
</comment>
<evidence type="ECO:0000313" key="5">
    <source>
        <dbReference type="Proteomes" id="UP000274920"/>
    </source>
</evidence>
<evidence type="ECO:0000256" key="3">
    <source>
        <dbReference type="ARBA" id="ARBA00022629"/>
    </source>
</evidence>
<keyword evidence="3" id="KW-0119">Carbohydrate metabolism</keyword>
<dbReference type="Proteomes" id="UP000274920">
    <property type="component" value="Unassembled WGS sequence"/>
</dbReference>
<dbReference type="GO" id="GO:0042732">
    <property type="term" value="P:D-xylose metabolic process"/>
    <property type="evidence" value="ECO:0007669"/>
    <property type="project" value="UniProtKB-KW"/>
</dbReference>
<dbReference type="PANTHER" id="PTHR18964">
    <property type="entry name" value="ROK (REPRESSOR, ORF, KINASE) FAMILY"/>
    <property type="match status" value="1"/>
</dbReference>
<evidence type="ECO:0000256" key="1">
    <source>
        <dbReference type="ARBA" id="ARBA00002486"/>
    </source>
</evidence>
<comment type="function">
    <text evidence="1">Transcriptional repressor of xylose-utilizing enzymes.</text>
</comment>
<dbReference type="InterPro" id="IPR036390">
    <property type="entry name" value="WH_DNA-bd_sf"/>
</dbReference>
<protein>
    <submittedName>
        <fullName evidence="4">ROK family transcriptional regulator</fullName>
    </submittedName>
</protein>
<reference evidence="4" key="1">
    <citation type="submission" date="2018-10" db="EMBL/GenBank/DDBJ databases">
        <title>Schaedlerella arabinophila gen. nov. sp. nov., isolated from the mouse intestinal tract and comparative analysis with the genome of the closely related altered Schaedler flora strain ASF502.</title>
        <authorList>
            <person name="Miyake S."/>
            <person name="Soh M."/>
            <person name="Seedorf H."/>
        </authorList>
    </citation>
    <scope>NUCLEOTIDE SEQUENCE [LARGE SCALE GENOMIC DNA]</scope>
    <source>
        <strain evidence="4">DSM 106076</strain>
    </source>
</reference>
<dbReference type="EMBL" id="RHJS01000002">
    <property type="protein sequence ID" value="RRK34066.1"/>
    <property type="molecule type" value="Genomic_DNA"/>
</dbReference>
<evidence type="ECO:0000256" key="2">
    <source>
        <dbReference type="ARBA" id="ARBA00006479"/>
    </source>
</evidence>
<dbReference type="PANTHER" id="PTHR18964:SF149">
    <property type="entry name" value="BIFUNCTIONAL UDP-N-ACETYLGLUCOSAMINE 2-EPIMERASE_N-ACETYLMANNOSAMINE KINASE"/>
    <property type="match status" value="1"/>
</dbReference>
<dbReference type="Gene3D" id="1.10.10.10">
    <property type="entry name" value="Winged helix-like DNA-binding domain superfamily/Winged helix DNA-binding domain"/>
    <property type="match status" value="1"/>
</dbReference>
<dbReference type="Pfam" id="PF00480">
    <property type="entry name" value="ROK"/>
    <property type="match status" value="1"/>
</dbReference>
<name>A0A3R8JSK6_9FIRM</name>
<comment type="similarity">
    <text evidence="2">Belongs to the ROK (NagC/XylR) family.</text>
</comment>
<gene>
    <name evidence="4" type="ORF">EBB54_24000</name>
</gene>
<keyword evidence="3" id="KW-0859">Xylose metabolism</keyword>
<dbReference type="InterPro" id="IPR043129">
    <property type="entry name" value="ATPase_NBD"/>
</dbReference>
<keyword evidence="5" id="KW-1185">Reference proteome</keyword>
<accession>A0A3R8JSK6</accession>
<evidence type="ECO:0000313" key="4">
    <source>
        <dbReference type="EMBL" id="RRK34066.1"/>
    </source>
</evidence>
<dbReference type="SUPFAM" id="SSF53067">
    <property type="entry name" value="Actin-like ATPase domain"/>
    <property type="match status" value="2"/>
</dbReference>
<dbReference type="InterPro" id="IPR036388">
    <property type="entry name" value="WH-like_DNA-bd_sf"/>
</dbReference>
<dbReference type="InterPro" id="IPR000600">
    <property type="entry name" value="ROK"/>
</dbReference>